<dbReference type="InterPro" id="IPR033135">
    <property type="entry name" value="ClpP_His_AS"/>
</dbReference>
<dbReference type="GO" id="GO:0009368">
    <property type="term" value="C:endopeptidase Clp complex"/>
    <property type="evidence" value="ECO:0007669"/>
    <property type="project" value="TreeGrafter"/>
</dbReference>
<keyword evidence="2" id="KW-0963">Cytoplasm</keyword>
<dbReference type="EMBL" id="QJKB01000002">
    <property type="protein sequence ID" value="PXX45261.1"/>
    <property type="molecule type" value="Genomic_DNA"/>
</dbReference>
<evidence type="ECO:0000256" key="5">
    <source>
        <dbReference type="ARBA" id="ARBA00022825"/>
    </source>
</evidence>
<keyword evidence="5" id="KW-0720">Serine protease</keyword>
<dbReference type="SUPFAM" id="SSF52096">
    <property type="entry name" value="ClpP/crotonase"/>
    <property type="match status" value="1"/>
</dbReference>
<dbReference type="GO" id="GO:0004252">
    <property type="term" value="F:serine-type endopeptidase activity"/>
    <property type="evidence" value="ECO:0007669"/>
    <property type="project" value="UniProtKB-EC"/>
</dbReference>
<evidence type="ECO:0000256" key="8">
    <source>
        <dbReference type="RuleBase" id="RU003567"/>
    </source>
</evidence>
<evidence type="ECO:0000256" key="4">
    <source>
        <dbReference type="ARBA" id="ARBA00022801"/>
    </source>
</evidence>
<protein>
    <recommendedName>
        <fullName evidence="8">ATP-dependent Clp protease proteolytic subunit</fullName>
    </recommendedName>
</protein>
<evidence type="ECO:0000256" key="7">
    <source>
        <dbReference type="PROSITE-ProRule" id="PRU10086"/>
    </source>
</evidence>
<comment type="similarity">
    <text evidence="1 8">Belongs to the peptidase S14 family.</text>
</comment>
<dbReference type="AlphaFoldDB" id="A0A318JMQ9"/>
<dbReference type="Pfam" id="PF00574">
    <property type="entry name" value="CLP_protease"/>
    <property type="match status" value="1"/>
</dbReference>
<keyword evidence="3 9" id="KW-0645">Protease</keyword>
<dbReference type="PROSITE" id="PS00382">
    <property type="entry name" value="CLP_PROTEASE_HIS"/>
    <property type="match status" value="1"/>
</dbReference>
<feature type="active site" evidence="7">
    <location>
        <position position="119"/>
    </location>
</feature>
<gene>
    <name evidence="9" type="ORF">DFR42_102489</name>
</gene>
<evidence type="ECO:0000256" key="1">
    <source>
        <dbReference type="ARBA" id="ARBA00007039"/>
    </source>
</evidence>
<dbReference type="Gene3D" id="3.90.226.10">
    <property type="entry name" value="2-enoyl-CoA Hydratase, Chain A, domain 1"/>
    <property type="match status" value="1"/>
</dbReference>
<dbReference type="Proteomes" id="UP000247792">
    <property type="component" value="Unassembled WGS sequence"/>
</dbReference>
<reference evidence="9 10" key="1">
    <citation type="submission" date="2018-05" db="EMBL/GenBank/DDBJ databases">
        <title>Genomic Encyclopedia of Type Strains, Phase IV (KMG-IV): sequencing the most valuable type-strain genomes for metagenomic binning, comparative biology and taxonomic classification.</title>
        <authorList>
            <person name="Goeker M."/>
        </authorList>
    </citation>
    <scope>NUCLEOTIDE SEQUENCE [LARGE SCALE GENOMIC DNA]</scope>
    <source>
        <strain evidence="9 10">DSM 19792</strain>
    </source>
</reference>
<evidence type="ECO:0000313" key="9">
    <source>
        <dbReference type="EMBL" id="PXX45261.1"/>
    </source>
</evidence>
<dbReference type="NCBIfam" id="NF009205">
    <property type="entry name" value="PRK12553.1"/>
    <property type="match status" value="1"/>
</dbReference>
<dbReference type="InterPro" id="IPR029045">
    <property type="entry name" value="ClpP/crotonase-like_dom_sf"/>
</dbReference>
<dbReference type="PANTHER" id="PTHR10381:SF70">
    <property type="entry name" value="ATP-DEPENDENT CLP PROTEASE PROTEOLYTIC SUBUNIT"/>
    <property type="match status" value="1"/>
</dbReference>
<dbReference type="InterPro" id="IPR001907">
    <property type="entry name" value="ClpP"/>
</dbReference>
<name>A0A318JMQ9_9BURK</name>
<comment type="catalytic activity">
    <reaction evidence="6 7">
        <text>Hydrolysis of proteins to small peptides in the presence of ATP and magnesium. alpha-casein is the usual test substrate. In the absence of ATP, only oligopeptides shorter than five residues are hydrolyzed (such as succinyl-Leu-Tyr-|-NHMec, and Leu-Tyr-Leu-|-Tyr-Trp, in which cleavage of the -Tyr-|-Leu- and -Tyr-|-Trp bonds also occurs).</text>
        <dbReference type="EC" id="3.4.21.92"/>
    </reaction>
</comment>
<evidence type="ECO:0000256" key="6">
    <source>
        <dbReference type="ARBA" id="ARBA00034021"/>
    </source>
</evidence>
<dbReference type="GO" id="GO:0006515">
    <property type="term" value="P:protein quality control for misfolded or incompletely synthesized proteins"/>
    <property type="evidence" value="ECO:0007669"/>
    <property type="project" value="TreeGrafter"/>
</dbReference>
<dbReference type="OrthoDB" id="9802800at2"/>
<keyword evidence="4" id="KW-0378">Hydrolase</keyword>
<comment type="caution">
    <text evidence="9">The sequence shown here is derived from an EMBL/GenBank/DDBJ whole genome shotgun (WGS) entry which is preliminary data.</text>
</comment>
<accession>A0A318JMQ9</accession>
<dbReference type="GO" id="GO:0051117">
    <property type="term" value="F:ATPase binding"/>
    <property type="evidence" value="ECO:0007669"/>
    <property type="project" value="TreeGrafter"/>
</dbReference>
<dbReference type="CDD" id="cd07017">
    <property type="entry name" value="S14_ClpP_2"/>
    <property type="match status" value="1"/>
</dbReference>
<proteinExistence type="inferred from homology"/>
<keyword evidence="10" id="KW-1185">Reference proteome</keyword>
<dbReference type="GO" id="GO:0004176">
    <property type="term" value="F:ATP-dependent peptidase activity"/>
    <property type="evidence" value="ECO:0007669"/>
    <property type="project" value="InterPro"/>
</dbReference>
<dbReference type="PRINTS" id="PR00127">
    <property type="entry name" value="CLPPROTEASEP"/>
</dbReference>
<dbReference type="PANTHER" id="PTHR10381">
    <property type="entry name" value="ATP-DEPENDENT CLP PROTEASE PROTEOLYTIC SUBUNIT"/>
    <property type="match status" value="1"/>
</dbReference>
<dbReference type="InterPro" id="IPR023562">
    <property type="entry name" value="ClpP/TepA"/>
</dbReference>
<evidence type="ECO:0000256" key="3">
    <source>
        <dbReference type="ARBA" id="ARBA00022670"/>
    </source>
</evidence>
<sequence>MADEKENNASQARSPFLEEKAFKSRTVLVFGTINDKLASEISQRLIALSAESKEPITILVSSPGGHVESGDVIHDIIRFIDAPVNIVGTGWVGSAAVNVFLSVPKERRVCLPNTRFLIHQPSGGFGGQATDIAIQAREIVKIRERIAALIAKESGQTLEKVTADIDRDFWMSAAEAKEYGLVSRIIINQSELS</sequence>
<evidence type="ECO:0000256" key="2">
    <source>
        <dbReference type="ARBA" id="ARBA00022490"/>
    </source>
</evidence>
<evidence type="ECO:0000313" key="10">
    <source>
        <dbReference type="Proteomes" id="UP000247792"/>
    </source>
</evidence>
<organism evidence="9 10">
    <name type="scientific">Undibacterium pigrum</name>
    <dbReference type="NCBI Taxonomy" id="401470"/>
    <lineage>
        <taxon>Bacteria</taxon>
        <taxon>Pseudomonadati</taxon>
        <taxon>Pseudomonadota</taxon>
        <taxon>Betaproteobacteria</taxon>
        <taxon>Burkholderiales</taxon>
        <taxon>Oxalobacteraceae</taxon>
        <taxon>Undibacterium</taxon>
    </lineage>
</organism>